<reference evidence="3" key="1">
    <citation type="submission" date="2022-11" db="UniProtKB">
        <authorList>
            <consortium name="WormBaseParasite"/>
        </authorList>
    </citation>
    <scope>IDENTIFICATION</scope>
</reference>
<feature type="compositionally biased region" description="Polar residues" evidence="1">
    <location>
        <begin position="1"/>
        <end position="13"/>
    </location>
</feature>
<feature type="region of interest" description="Disordered" evidence="1">
    <location>
        <begin position="1"/>
        <end position="62"/>
    </location>
</feature>
<dbReference type="WBParaSite" id="nRc.2.0.1.t46017-RA">
    <property type="protein sequence ID" value="nRc.2.0.1.t46017-RA"/>
    <property type="gene ID" value="nRc.2.0.1.g46017"/>
</dbReference>
<dbReference type="Proteomes" id="UP000887565">
    <property type="component" value="Unplaced"/>
</dbReference>
<name>A0A915L5I3_ROMCU</name>
<protein>
    <submittedName>
        <fullName evidence="3">Uncharacterized protein</fullName>
    </submittedName>
</protein>
<evidence type="ECO:0000313" key="3">
    <source>
        <dbReference type="WBParaSite" id="nRc.2.0.1.t46017-RA"/>
    </source>
</evidence>
<keyword evidence="2" id="KW-1185">Reference proteome</keyword>
<dbReference type="AlphaFoldDB" id="A0A915L5I3"/>
<evidence type="ECO:0000313" key="2">
    <source>
        <dbReference type="Proteomes" id="UP000887565"/>
    </source>
</evidence>
<sequence>MQSAISDAVNSATPRPMSSLRLHQYTGAHQHTNPWGWEGETSHYGYDENKTLRGGGCQKDNQ</sequence>
<organism evidence="2 3">
    <name type="scientific">Romanomermis culicivorax</name>
    <name type="common">Nematode worm</name>
    <dbReference type="NCBI Taxonomy" id="13658"/>
    <lineage>
        <taxon>Eukaryota</taxon>
        <taxon>Metazoa</taxon>
        <taxon>Ecdysozoa</taxon>
        <taxon>Nematoda</taxon>
        <taxon>Enoplea</taxon>
        <taxon>Dorylaimia</taxon>
        <taxon>Mermithida</taxon>
        <taxon>Mermithoidea</taxon>
        <taxon>Mermithidae</taxon>
        <taxon>Romanomermis</taxon>
    </lineage>
</organism>
<feature type="compositionally biased region" description="Gly residues" evidence="1">
    <location>
        <begin position="53"/>
        <end position="62"/>
    </location>
</feature>
<evidence type="ECO:0000256" key="1">
    <source>
        <dbReference type="SAM" id="MobiDB-lite"/>
    </source>
</evidence>
<accession>A0A915L5I3</accession>
<proteinExistence type="predicted"/>